<keyword evidence="6" id="KW-0472">Membrane</keyword>
<evidence type="ECO:0000256" key="6">
    <source>
        <dbReference type="ARBA" id="ARBA00023136"/>
    </source>
</evidence>
<dbReference type="EMBL" id="CAJHJF010002721">
    <property type="protein sequence ID" value="CAD6929199.1"/>
    <property type="molecule type" value="Genomic_DNA"/>
</dbReference>
<name>A0A9N8LQ25_9BASI</name>
<dbReference type="PANTHER" id="PTHR28264:SF1">
    <property type="entry name" value="CYTOCHROME C OXIDASE SUBUNIT 6C"/>
    <property type="match status" value="1"/>
</dbReference>
<evidence type="ECO:0000256" key="3">
    <source>
        <dbReference type="ARBA" id="ARBA00022792"/>
    </source>
</evidence>
<keyword evidence="8" id="KW-1185">Reference proteome</keyword>
<comment type="caution">
    <text evidence="7">The sequence shown here is derived from an EMBL/GenBank/DDBJ whole genome shotgun (WGS) entry which is preliminary data.</text>
</comment>
<evidence type="ECO:0000313" key="7">
    <source>
        <dbReference type="EMBL" id="CAD6929199.1"/>
    </source>
</evidence>
<evidence type="ECO:0000256" key="5">
    <source>
        <dbReference type="ARBA" id="ARBA00023128"/>
    </source>
</evidence>
<dbReference type="CDD" id="cd22888">
    <property type="entry name" value="CcO_VIIa_fungal"/>
    <property type="match status" value="1"/>
</dbReference>
<dbReference type="AlphaFoldDB" id="A0A9N8LQ25"/>
<reference evidence="7 8" key="1">
    <citation type="submission" date="2020-10" db="EMBL/GenBank/DDBJ databases">
        <authorList>
            <person name="Sedaghatjoo S."/>
        </authorList>
    </citation>
    <scope>NUCLEOTIDE SEQUENCE [LARGE SCALE GENOMIC DNA]</scope>
    <source>
        <strain evidence="7 8">LLFL</strain>
    </source>
</reference>
<evidence type="ECO:0000256" key="1">
    <source>
        <dbReference type="ARBA" id="ARBA00004273"/>
    </source>
</evidence>
<sequence length="182" mass="19600">MVRARMPASWRIAGALEPAAAELAAALVAAPRTTAADLRAIIALSVVSAATEAGNETLRLSLFFLNGDWGLSKAASQSVWTACTCLPAYCHFSHSTFSPSISLPHLRFSSLPYITFATYNTNTMSAIPAITGKLRKRLILDLSVALGGGTALGYGYWYGVHVPANQRRDAFYLKYQQERGEA</sequence>
<dbReference type="GO" id="GO:0005743">
    <property type="term" value="C:mitochondrial inner membrane"/>
    <property type="evidence" value="ECO:0007669"/>
    <property type="project" value="UniProtKB-SubCell"/>
</dbReference>
<dbReference type="PANTHER" id="PTHR28264">
    <property type="entry name" value="CYTOCHROME C OXIDASE SUBUNIT 7A"/>
    <property type="match status" value="1"/>
</dbReference>
<keyword evidence="3" id="KW-0999">Mitochondrion inner membrane</keyword>
<keyword evidence="5" id="KW-0496">Mitochondrion</keyword>
<proteinExistence type="predicted"/>
<keyword evidence="4" id="KW-1133">Transmembrane helix</keyword>
<accession>A0A9N8LQ25</accession>
<evidence type="ECO:0008006" key="9">
    <source>
        <dbReference type="Google" id="ProtNLM"/>
    </source>
</evidence>
<evidence type="ECO:0000256" key="2">
    <source>
        <dbReference type="ARBA" id="ARBA00022692"/>
    </source>
</evidence>
<dbReference type="GO" id="GO:0004129">
    <property type="term" value="F:cytochrome-c oxidase activity"/>
    <property type="evidence" value="ECO:0007669"/>
    <property type="project" value="TreeGrafter"/>
</dbReference>
<keyword evidence="2" id="KW-0812">Transmembrane</keyword>
<organism evidence="7 8">
    <name type="scientific">Tilletia laevis</name>
    <dbReference type="NCBI Taxonomy" id="157183"/>
    <lineage>
        <taxon>Eukaryota</taxon>
        <taxon>Fungi</taxon>
        <taxon>Dikarya</taxon>
        <taxon>Basidiomycota</taxon>
        <taxon>Ustilaginomycotina</taxon>
        <taxon>Exobasidiomycetes</taxon>
        <taxon>Tilletiales</taxon>
        <taxon>Tilletiaceae</taxon>
        <taxon>Tilletia</taxon>
    </lineage>
</organism>
<dbReference type="Proteomes" id="UP000836404">
    <property type="component" value="Unassembled WGS sequence"/>
</dbReference>
<comment type="subcellular location">
    <subcellularLocation>
        <location evidence="1">Mitochondrion inner membrane</location>
    </subcellularLocation>
</comment>
<evidence type="ECO:0000313" key="8">
    <source>
        <dbReference type="Proteomes" id="UP000836404"/>
    </source>
</evidence>
<evidence type="ECO:0000256" key="4">
    <source>
        <dbReference type="ARBA" id="ARBA00022989"/>
    </source>
</evidence>
<gene>
    <name evidence="7" type="ORF">JKILLFL_G4538</name>
</gene>
<protein>
    <recommendedName>
        <fullName evidence="9">Cytochrome c oxidase polypeptide VIIA</fullName>
    </recommendedName>
</protein>
<dbReference type="GO" id="GO:0006123">
    <property type="term" value="P:mitochondrial electron transport, cytochrome c to oxygen"/>
    <property type="evidence" value="ECO:0007669"/>
    <property type="project" value="TreeGrafter"/>
</dbReference>